<keyword evidence="2" id="KW-0238">DNA-binding</keyword>
<dbReference type="EMBL" id="JAAXKZ010000098">
    <property type="protein sequence ID" value="NMH94173.1"/>
    <property type="molecule type" value="Genomic_DNA"/>
</dbReference>
<dbReference type="GO" id="GO:0003677">
    <property type="term" value="F:DNA binding"/>
    <property type="evidence" value="ECO:0007669"/>
    <property type="project" value="UniProtKB-KW"/>
</dbReference>
<evidence type="ECO:0000256" key="3">
    <source>
        <dbReference type="ARBA" id="ARBA00023163"/>
    </source>
</evidence>
<feature type="region of interest" description="Disordered" evidence="4">
    <location>
        <begin position="1"/>
        <end position="24"/>
    </location>
</feature>
<dbReference type="Pfam" id="PF07729">
    <property type="entry name" value="FCD"/>
    <property type="match status" value="1"/>
</dbReference>
<evidence type="ECO:0000256" key="4">
    <source>
        <dbReference type="SAM" id="MobiDB-lite"/>
    </source>
</evidence>
<dbReference type="AlphaFoldDB" id="A0A848DNR6"/>
<dbReference type="PANTHER" id="PTHR43537">
    <property type="entry name" value="TRANSCRIPTIONAL REGULATOR, GNTR FAMILY"/>
    <property type="match status" value="1"/>
</dbReference>
<dbReference type="Gene3D" id="1.20.120.530">
    <property type="entry name" value="GntR ligand-binding domain-like"/>
    <property type="match status" value="1"/>
</dbReference>
<protein>
    <submittedName>
        <fullName evidence="6">GntR family transcriptional regulator</fullName>
    </submittedName>
</protein>
<feature type="domain" description="HTH gntR-type" evidence="5">
    <location>
        <begin position="22"/>
        <end position="89"/>
    </location>
</feature>
<dbReference type="Proteomes" id="UP000586918">
    <property type="component" value="Unassembled WGS sequence"/>
</dbReference>
<dbReference type="SUPFAM" id="SSF48008">
    <property type="entry name" value="GntR ligand-binding domain-like"/>
    <property type="match status" value="1"/>
</dbReference>
<evidence type="ECO:0000313" key="6">
    <source>
        <dbReference type="EMBL" id="NMH94173.1"/>
    </source>
</evidence>
<dbReference type="PROSITE" id="PS50949">
    <property type="entry name" value="HTH_GNTR"/>
    <property type="match status" value="1"/>
</dbReference>
<dbReference type="InterPro" id="IPR036388">
    <property type="entry name" value="WH-like_DNA-bd_sf"/>
</dbReference>
<evidence type="ECO:0000256" key="2">
    <source>
        <dbReference type="ARBA" id="ARBA00023125"/>
    </source>
</evidence>
<dbReference type="SUPFAM" id="SSF46785">
    <property type="entry name" value="Winged helix' DNA-binding domain"/>
    <property type="match status" value="1"/>
</dbReference>
<reference evidence="6 7" key="1">
    <citation type="submission" date="2020-04" db="EMBL/GenBank/DDBJ databases">
        <authorList>
            <person name="Klaysubun C."/>
            <person name="Duangmal K."/>
            <person name="Lipun K."/>
        </authorList>
    </citation>
    <scope>NUCLEOTIDE SEQUENCE [LARGE SCALE GENOMIC DNA]</scope>
    <source>
        <strain evidence="6 7">DSM 45300</strain>
    </source>
</reference>
<name>A0A848DNR6_9PSEU</name>
<keyword evidence="7" id="KW-1185">Reference proteome</keyword>
<keyword evidence="3" id="KW-0804">Transcription</keyword>
<comment type="caution">
    <text evidence="6">The sequence shown here is derived from an EMBL/GenBank/DDBJ whole genome shotgun (WGS) entry which is preliminary data.</text>
</comment>
<evidence type="ECO:0000256" key="1">
    <source>
        <dbReference type="ARBA" id="ARBA00023015"/>
    </source>
</evidence>
<dbReference type="RefSeq" id="WP_169414864.1">
    <property type="nucleotide sequence ID" value="NZ_JAAXKZ010000098.1"/>
</dbReference>
<evidence type="ECO:0000259" key="5">
    <source>
        <dbReference type="PROSITE" id="PS50949"/>
    </source>
</evidence>
<evidence type="ECO:0000313" key="7">
    <source>
        <dbReference type="Proteomes" id="UP000586918"/>
    </source>
</evidence>
<sequence length="241" mass="26918">MNGPDINSGTGPWAGGEEDPPQGLVDETAHRIQQRIIQGELPVGTWLRQNRLATDLGVSRTPVREALRKLQAVGLVEVVPRRGALVRPLDARKLSDAFIVRAELEGLAAELAAELADDDQLERLQKAVAMFDESVEELDVRPVQSWEEATWRANSLIHEIILEAADNFCLTRSLEDPHLLVSSNVAWTTVLTRRTHILRRNMNEHHEIVDAIQQHDGAKARAAMRRHVLRTGEIVTKALRA</sequence>
<organism evidence="6 7">
    <name type="scientific">Pseudonocardia bannensis</name>
    <dbReference type="NCBI Taxonomy" id="630973"/>
    <lineage>
        <taxon>Bacteria</taxon>
        <taxon>Bacillati</taxon>
        <taxon>Actinomycetota</taxon>
        <taxon>Actinomycetes</taxon>
        <taxon>Pseudonocardiales</taxon>
        <taxon>Pseudonocardiaceae</taxon>
        <taxon>Pseudonocardia</taxon>
    </lineage>
</organism>
<feature type="compositionally biased region" description="Polar residues" evidence="4">
    <location>
        <begin position="1"/>
        <end position="10"/>
    </location>
</feature>
<accession>A0A848DNR6</accession>
<dbReference type="SMART" id="SM00895">
    <property type="entry name" value="FCD"/>
    <property type="match status" value="1"/>
</dbReference>
<dbReference type="PANTHER" id="PTHR43537:SF24">
    <property type="entry name" value="GLUCONATE OPERON TRANSCRIPTIONAL REPRESSOR"/>
    <property type="match status" value="1"/>
</dbReference>
<dbReference type="InterPro" id="IPR000524">
    <property type="entry name" value="Tscrpt_reg_HTH_GntR"/>
</dbReference>
<dbReference type="InterPro" id="IPR011711">
    <property type="entry name" value="GntR_C"/>
</dbReference>
<proteinExistence type="predicted"/>
<dbReference type="SMART" id="SM00345">
    <property type="entry name" value="HTH_GNTR"/>
    <property type="match status" value="1"/>
</dbReference>
<dbReference type="InterPro" id="IPR036390">
    <property type="entry name" value="WH_DNA-bd_sf"/>
</dbReference>
<dbReference type="GO" id="GO:0003700">
    <property type="term" value="F:DNA-binding transcription factor activity"/>
    <property type="evidence" value="ECO:0007669"/>
    <property type="project" value="InterPro"/>
</dbReference>
<keyword evidence="1" id="KW-0805">Transcription regulation</keyword>
<dbReference type="Gene3D" id="1.10.10.10">
    <property type="entry name" value="Winged helix-like DNA-binding domain superfamily/Winged helix DNA-binding domain"/>
    <property type="match status" value="1"/>
</dbReference>
<dbReference type="InterPro" id="IPR008920">
    <property type="entry name" value="TF_FadR/GntR_C"/>
</dbReference>
<dbReference type="Pfam" id="PF00392">
    <property type="entry name" value="GntR"/>
    <property type="match status" value="1"/>
</dbReference>
<gene>
    <name evidence="6" type="ORF">HF519_21855</name>
</gene>
<dbReference type="CDD" id="cd07377">
    <property type="entry name" value="WHTH_GntR"/>
    <property type="match status" value="1"/>
</dbReference>
<dbReference type="PRINTS" id="PR00035">
    <property type="entry name" value="HTHGNTR"/>
</dbReference>